<evidence type="ECO:0000313" key="3">
    <source>
        <dbReference type="Proteomes" id="UP000204421"/>
    </source>
</evidence>
<feature type="domain" description="DUF7448" evidence="1">
    <location>
        <begin position="9"/>
        <end position="117"/>
    </location>
</feature>
<sequence length="146" mass="16737">MSYWGFENEEVIGKKVLSVFISEDYLVFETDKGRVAFSVEGDCCSWSYFYDIVGADKLLANGPITEINQLDLSDQNYDEDYECVQVYGYEFVSEHPVWGAQTTVVSFRNSSNGYYGGWMNTAYRPESLNLNELQLVTGEFYEVKGR</sequence>
<reference evidence="2 3" key="1">
    <citation type="submission" date="2015-06" db="EMBL/GenBank/DDBJ databases">
        <authorList>
            <person name="Akther S."/>
            <person name="Anaya M."/>
            <person name="Carvajal B."/>
            <person name="Chen Y."/>
            <person name="Estrada B."/>
            <person name="Gedeon F."/>
            <person name="Golebiewska U.P."/>
            <person name="Gu W."/>
            <person name="Hernandez A."/>
            <person name="Islam T."/>
            <person name="Jin Y."/>
            <person name="Jung S.M.I.N."/>
            <person name="Nieves W."/>
            <person name="Patel N."/>
            <person name="Qu S."/>
            <person name="Sookdeo T."/>
            <person name="Tobar N."/>
            <person name="Victor W."/>
            <person name="Serrano M.G."/>
            <person name="Buck G."/>
            <person name="Lee V."/>
            <person name="Wang Y."/>
            <person name="Carvalho R."/>
            <person name="Voegtly L."/>
            <person name="Shi R."/>
            <person name="Duckworth R."/>
            <person name="Johnson A."/>
            <person name="Loviza R."/>
            <person name="Walstead R."/>
            <person name="Shah Z."/>
            <person name="Kiflezghi M."/>
            <person name="Wade K."/>
            <person name="Delesalle V.A."/>
            <person name="Bradley K.W."/>
            <person name="Asai D.J."/>
            <person name="Bowman C.A."/>
            <person name="Russell D.A."/>
            <person name="Pope W.H."/>
            <person name="Jacobs-Sera D."/>
            <person name="Hendrix R.W."/>
            <person name="Hatfull G.F."/>
        </authorList>
    </citation>
    <scope>NUCLEOTIDE SEQUENCE [LARGE SCALE GENOMIC DNA]</scope>
</reference>
<dbReference type="InterPro" id="IPR055871">
    <property type="entry name" value="DUF7448"/>
</dbReference>
<protein>
    <recommendedName>
        <fullName evidence="1">DUF7448 domain-containing protein</fullName>
    </recommendedName>
</protein>
<name>A0A0H4TGU5_9CAUD</name>
<dbReference type="EMBL" id="KT184694">
    <property type="protein sequence ID" value="AKQ07610.1"/>
    <property type="molecule type" value="Genomic_DNA"/>
</dbReference>
<evidence type="ECO:0000259" key="1">
    <source>
        <dbReference type="Pfam" id="PF24240"/>
    </source>
</evidence>
<gene>
    <name evidence="2" type="ORF">SEA_SMEADLEY_42</name>
</gene>
<dbReference type="RefSeq" id="YP_009204132.1">
    <property type="nucleotide sequence ID" value="NC_028860.1"/>
</dbReference>
<accession>A0A0H4TGU5</accession>
<organism evidence="2 3">
    <name type="scientific">Mycobacterium phage Smeadley</name>
    <dbReference type="NCBI Taxonomy" id="1673873"/>
    <lineage>
        <taxon>Viruses</taxon>
        <taxon>Duplodnaviria</taxon>
        <taxon>Heunggongvirae</taxon>
        <taxon>Uroviricota</taxon>
        <taxon>Caudoviricetes</taxon>
        <taxon>Fromanvirus</taxon>
        <taxon>Fromanvirus astro</taxon>
    </lineage>
</organism>
<dbReference type="Pfam" id="PF24240">
    <property type="entry name" value="DUF7448"/>
    <property type="match status" value="1"/>
</dbReference>
<dbReference type="KEGG" id="vg:26630646"/>
<dbReference type="Proteomes" id="UP000204421">
    <property type="component" value="Segment"/>
</dbReference>
<evidence type="ECO:0000313" key="2">
    <source>
        <dbReference type="EMBL" id="AKQ07610.1"/>
    </source>
</evidence>
<proteinExistence type="predicted"/>
<dbReference type="OrthoDB" id="13014at10239"/>
<dbReference type="GeneID" id="26630646"/>